<evidence type="ECO:0000256" key="1">
    <source>
        <dbReference type="ARBA" id="ARBA00005254"/>
    </source>
</evidence>
<evidence type="ECO:0000313" key="2">
    <source>
        <dbReference type="EMBL" id="GAA1845516.1"/>
    </source>
</evidence>
<organism evidence="2 3">
    <name type="scientific">Pseudonocardia ailaonensis</name>
    <dbReference type="NCBI Taxonomy" id="367279"/>
    <lineage>
        <taxon>Bacteria</taxon>
        <taxon>Bacillati</taxon>
        <taxon>Actinomycetota</taxon>
        <taxon>Actinomycetes</taxon>
        <taxon>Pseudonocardiales</taxon>
        <taxon>Pseudonocardiaceae</taxon>
        <taxon>Pseudonocardia</taxon>
    </lineage>
</organism>
<comment type="similarity">
    <text evidence="1">Belongs to the enoyl-CoA hydratase/isomerase family.</text>
</comment>
<name>A0ABN2MZC1_9PSEU</name>
<gene>
    <name evidence="2" type="ORF">GCM10009836_26350</name>
</gene>
<evidence type="ECO:0000313" key="3">
    <source>
        <dbReference type="Proteomes" id="UP001500449"/>
    </source>
</evidence>
<dbReference type="InterPro" id="IPR014748">
    <property type="entry name" value="Enoyl-CoA_hydra_C"/>
</dbReference>
<dbReference type="SUPFAM" id="SSF52096">
    <property type="entry name" value="ClpP/crotonase"/>
    <property type="match status" value="1"/>
</dbReference>
<proteinExistence type="inferred from homology"/>
<dbReference type="PANTHER" id="PTHR42964:SF1">
    <property type="entry name" value="POLYKETIDE BIOSYNTHESIS ENOYL-COA HYDRATASE PKSH-RELATED"/>
    <property type="match status" value="1"/>
</dbReference>
<reference evidence="2 3" key="1">
    <citation type="journal article" date="2019" name="Int. J. Syst. Evol. Microbiol.">
        <title>The Global Catalogue of Microorganisms (GCM) 10K type strain sequencing project: providing services to taxonomists for standard genome sequencing and annotation.</title>
        <authorList>
            <consortium name="The Broad Institute Genomics Platform"/>
            <consortium name="The Broad Institute Genome Sequencing Center for Infectious Disease"/>
            <person name="Wu L."/>
            <person name="Ma J."/>
        </authorList>
    </citation>
    <scope>NUCLEOTIDE SEQUENCE [LARGE SCALE GENOMIC DNA]</scope>
    <source>
        <strain evidence="2 3">JCM 16009</strain>
    </source>
</reference>
<comment type="caution">
    <text evidence="2">The sequence shown here is derived from an EMBL/GenBank/DDBJ whole genome shotgun (WGS) entry which is preliminary data.</text>
</comment>
<dbReference type="Proteomes" id="UP001500449">
    <property type="component" value="Unassembled WGS sequence"/>
</dbReference>
<dbReference type="CDD" id="cd06558">
    <property type="entry name" value="crotonase-like"/>
    <property type="match status" value="1"/>
</dbReference>
<dbReference type="InterPro" id="IPR051683">
    <property type="entry name" value="Enoyl-CoA_Hydratase/Isomerase"/>
</dbReference>
<dbReference type="PANTHER" id="PTHR42964">
    <property type="entry name" value="ENOYL-COA HYDRATASE"/>
    <property type="match status" value="1"/>
</dbReference>
<keyword evidence="3" id="KW-1185">Reference proteome</keyword>
<dbReference type="Pfam" id="PF00378">
    <property type="entry name" value="ECH_1"/>
    <property type="match status" value="1"/>
</dbReference>
<dbReference type="Gene3D" id="1.10.12.10">
    <property type="entry name" value="Lyase 2-enoyl-coa Hydratase, Chain A, domain 2"/>
    <property type="match status" value="1"/>
</dbReference>
<dbReference type="RefSeq" id="WP_344415971.1">
    <property type="nucleotide sequence ID" value="NZ_BAAAQK010000005.1"/>
</dbReference>
<dbReference type="Gene3D" id="3.90.226.10">
    <property type="entry name" value="2-enoyl-CoA Hydratase, Chain A, domain 1"/>
    <property type="match status" value="1"/>
</dbReference>
<dbReference type="InterPro" id="IPR029045">
    <property type="entry name" value="ClpP/crotonase-like_dom_sf"/>
</dbReference>
<dbReference type="EMBL" id="BAAAQK010000005">
    <property type="protein sequence ID" value="GAA1845516.1"/>
    <property type="molecule type" value="Genomic_DNA"/>
</dbReference>
<accession>A0ABN2MZC1</accession>
<dbReference type="InterPro" id="IPR001753">
    <property type="entry name" value="Enoyl-CoA_hydra/iso"/>
</dbReference>
<sequence length="261" mass="27879">MSESVVTLRREGRALRLTINRPDQRNALSNEVFTELRAGLSEAKADPSVRAVVLAGAGDKAFCAGGDLRQMGEDADELAAHRGRAGLAGVLRDLWELGKPTVARVQGYALAGGFGLAAACDFLVASERAVFGVPEAGVGLWPYMITVPLLQSMPPKDALRLMLTGRRIDAAEGRRLGVVSDVVPHDTLDKAVAELVDELALAAPQAVALGRTTFYSVLNNDVDARLRMLEASLTVNLGFGDAREGMAAFVEKRRPAWQVES</sequence>
<protein>
    <submittedName>
        <fullName evidence="2">Enoyl-CoA hydratase family protein</fullName>
    </submittedName>
</protein>